<evidence type="ECO:0000313" key="4">
    <source>
        <dbReference type="Proteomes" id="UP000050443"/>
    </source>
</evidence>
<dbReference type="STRING" id="362413.RC62_3719"/>
<feature type="signal peptide" evidence="2">
    <location>
        <begin position="1"/>
        <end position="21"/>
    </location>
</feature>
<dbReference type="PATRIC" id="fig|362413.3.peg.3644"/>
<feature type="compositionally biased region" description="Gly residues" evidence="1">
    <location>
        <begin position="65"/>
        <end position="76"/>
    </location>
</feature>
<accession>A0A0Q0WEJ8</accession>
<dbReference type="AlphaFoldDB" id="A0A0Q0WEJ8"/>
<evidence type="ECO:0000256" key="1">
    <source>
        <dbReference type="SAM" id="MobiDB-lite"/>
    </source>
</evidence>
<gene>
    <name evidence="3" type="ORF">RC62_3719</name>
</gene>
<evidence type="ECO:0000313" key="3">
    <source>
        <dbReference type="EMBL" id="KQB42712.1"/>
    </source>
</evidence>
<reference evidence="3 4" key="1">
    <citation type="submission" date="2014-09" db="EMBL/GenBank/DDBJ databases">
        <title>Genome sequence of Flavobacterium aquidurense RC62.</title>
        <authorList>
            <person name="Kim J.F."/>
            <person name="Kwak M.-J."/>
        </authorList>
    </citation>
    <scope>NUCLEOTIDE SEQUENCE [LARGE SCALE GENOMIC DNA]</scope>
    <source>
        <strain evidence="3 4">RC62</strain>
    </source>
</reference>
<keyword evidence="2" id="KW-0732">Signal</keyword>
<dbReference type="RefSeq" id="WP_055092788.1">
    <property type="nucleotide sequence ID" value="NZ_JRLF01000006.1"/>
</dbReference>
<proteinExistence type="predicted"/>
<sequence>MKNLFKIKMAALVLFVGLAFSCKKNETAPADNYTNESDSTQTTVDSISPNSDTTNLNTSTTGTTGATGEGSTGSGSAGTLQKGNTSVRTDSTSTAKGK</sequence>
<dbReference type="PROSITE" id="PS51257">
    <property type="entry name" value="PROKAR_LIPOPROTEIN"/>
    <property type="match status" value="1"/>
</dbReference>
<comment type="caution">
    <text evidence="3">The sequence shown here is derived from an EMBL/GenBank/DDBJ whole genome shotgun (WGS) entry which is preliminary data.</text>
</comment>
<feature type="chain" id="PRO_5006185863" description="Lipoprotein" evidence="2">
    <location>
        <begin position="22"/>
        <end position="98"/>
    </location>
</feature>
<organism evidence="3 4">
    <name type="scientific">Flavobacterium aquidurense</name>
    <dbReference type="NCBI Taxonomy" id="362413"/>
    <lineage>
        <taxon>Bacteria</taxon>
        <taxon>Pseudomonadati</taxon>
        <taxon>Bacteroidota</taxon>
        <taxon>Flavobacteriia</taxon>
        <taxon>Flavobacteriales</taxon>
        <taxon>Flavobacteriaceae</taxon>
        <taxon>Flavobacterium</taxon>
    </lineage>
</organism>
<feature type="compositionally biased region" description="Low complexity" evidence="1">
    <location>
        <begin position="53"/>
        <end position="64"/>
    </location>
</feature>
<dbReference type="Proteomes" id="UP000050443">
    <property type="component" value="Unassembled WGS sequence"/>
</dbReference>
<evidence type="ECO:0008006" key="5">
    <source>
        <dbReference type="Google" id="ProtNLM"/>
    </source>
</evidence>
<dbReference type="EMBL" id="JRLF01000006">
    <property type="protein sequence ID" value="KQB42712.1"/>
    <property type="molecule type" value="Genomic_DNA"/>
</dbReference>
<feature type="compositionally biased region" description="Polar residues" evidence="1">
    <location>
        <begin position="32"/>
        <end position="52"/>
    </location>
</feature>
<dbReference type="OrthoDB" id="1374300at2"/>
<feature type="region of interest" description="Disordered" evidence="1">
    <location>
        <begin position="26"/>
        <end position="98"/>
    </location>
</feature>
<feature type="compositionally biased region" description="Polar residues" evidence="1">
    <location>
        <begin position="81"/>
        <end position="98"/>
    </location>
</feature>
<evidence type="ECO:0000256" key="2">
    <source>
        <dbReference type="SAM" id="SignalP"/>
    </source>
</evidence>
<name>A0A0Q0WEJ8_9FLAO</name>
<protein>
    <recommendedName>
        <fullName evidence="5">Lipoprotein</fullName>
    </recommendedName>
</protein>